<accession>A0A0V1GGG3</accession>
<dbReference type="AlphaFoldDB" id="A0A0V1GGG3"/>
<sequence length="38" mass="4379">MSNRDGKEDPTPGNVCYVAKKRLKHRGRLFHQLLGSLR</sequence>
<keyword evidence="2" id="KW-1185">Reference proteome</keyword>
<dbReference type="EMBL" id="JYDS01002475">
    <property type="protein sequence ID" value="KRY97342.1"/>
    <property type="molecule type" value="Genomic_DNA"/>
</dbReference>
<protein>
    <submittedName>
        <fullName evidence="1">Uncharacterized protein</fullName>
    </submittedName>
</protein>
<gene>
    <name evidence="1" type="ORF">T4B_12576</name>
</gene>
<comment type="caution">
    <text evidence="1">The sequence shown here is derived from an EMBL/GenBank/DDBJ whole genome shotgun (WGS) entry which is preliminary data.</text>
</comment>
<proteinExistence type="predicted"/>
<reference evidence="1 2" key="1">
    <citation type="submission" date="2015-01" db="EMBL/GenBank/DDBJ databases">
        <title>Evolution of Trichinella species and genotypes.</title>
        <authorList>
            <person name="Korhonen P.K."/>
            <person name="Edoardo P."/>
            <person name="Giuseppe L.R."/>
            <person name="Gasser R.B."/>
        </authorList>
    </citation>
    <scope>NUCLEOTIDE SEQUENCE [LARGE SCALE GENOMIC DNA]</scope>
    <source>
        <strain evidence="1">ISS588</strain>
    </source>
</reference>
<name>A0A0V1GGG3_TRIPS</name>
<organism evidence="1 2">
    <name type="scientific">Trichinella pseudospiralis</name>
    <name type="common">Parasitic roundworm</name>
    <dbReference type="NCBI Taxonomy" id="6337"/>
    <lineage>
        <taxon>Eukaryota</taxon>
        <taxon>Metazoa</taxon>
        <taxon>Ecdysozoa</taxon>
        <taxon>Nematoda</taxon>
        <taxon>Enoplea</taxon>
        <taxon>Dorylaimia</taxon>
        <taxon>Trichinellida</taxon>
        <taxon>Trichinellidae</taxon>
        <taxon>Trichinella</taxon>
    </lineage>
</organism>
<evidence type="ECO:0000313" key="2">
    <source>
        <dbReference type="Proteomes" id="UP000054805"/>
    </source>
</evidence>
<evidence type="ECO:0000313" key="1">
    <source>
        <dbReference type="EMBL" id="KRY97342.1"/>
    </source>
</evidence>
<dbReference type="Proteomes" id="UP000054805">
    <property type="component" value="Unassembled WGS sequence"/>
</dbReference>